<dbReference type="Gene3D" id="1.25.40.20">
    <property type="entry name" value="Ankyrin repeat-containing domain"/>
    <property type="match status" value="1"/>
</dbReference>
<dbReference type="PRINTS" id="PR01415">
    <property type="entry name" value="ANKYRIN"/>
</dbReference>
<comment type="caution">
    <text evidence="4">The sequence shown here is derived from an EMBL/GenBank/DDBJ whole genome shotgun (WGS) entry which is preliminary data.</text>
</comment>
<protein>
    <submittedName>
        <fullName evidence="4">Ankyrin repeat domain-containing protein</fullName>
    </submittedName>
</protein>
<dbReference type="AlphaFoldDB" id="A0A4Y8UP30"/>
<proteinExistence type="predicted"/>
<evidence type="ECO:0000256" key="1">
    <source>
        <dbReference type="ARBA" id="ARBA00022737"/>
    </source>
</evidence>
<evidence type="ECO:0000313" key="5">
    <source>
        <dbReference type="Proteomes" id="UP000297872"/>
    </source>
</evidence>
<dbReference type="Pfam" id="PF12796">
    <property type="entry name" value="Ank_2"/>
    <property type="match status" value="1"/>
</dbReference>
<sequence>MRIYERKNILERNINYSNAYGRNLLQEAIVSCENAIAIDLVNKGIDIDHQDKMGWTPLHFCAQYNNITIAELLLQEGAKVNIIDCYGNNPLWYAVFNANDDYCLVKLLVKYGADALSKNNAMRSPLDFAKQIEDTEMINILANKNLISKYQSKK</sequence>
<evidence type="ECO:0000313" key="4">
    <source>
        <dbReference type="EMBL" id="TFH70192.1"/>
    </source>
</evidence>
<reference evidence="4 5" key="1">
    <citation type="submission" date="2019-02" db="EMBL/GenBank/DDBJ databases">
        <title>Draft Genome Sequence of the Prevotella sp. BCRC 81118, Isolated from Human Feces.</title>
        <authorList>
            <person name="Huang C.-H."/>
        </authorList>
    </citation>
    <scope>NUCLEOTIDE SEQUENCE [LARGE SCALE GENOMIC DNA]</scope>
    <source>
        <strain evidence="4 5">BCRC 81118</strain>
    </source>
</reference>
<feature type="repeat" description="ANK" evidence="3">
    <location>
        <begin position="86"/>
        <end position="120"/>
    </location>
</feature>
<dbReference type="Proteomes" id="UP000297872">
    <property type="component" value="Unassembled WGS sequence"/>
</dbReference>
<keyword evidence="2 3" id="KW-0040">ANK repeat</keyword>
<gene>
    <name evidence="4" type="ORF">EXN75_16500</name>
</gene>
<dbReference type="PROSITE" id="PS50297">
    <property type="entry name" value="ANK_REP_REGION"/>
    <property type="match status" value="2"/>
</dbReference>
<feature type="repeat" description="ANK" evidence="3">
    <location>
        <begin position="53"/>
        <end position="85"/>
    </location>
</feature>
<dbReference type="InterPro" id="IPR002110">
    <property type="entry name" value="Ankyrin_rpt"/>
</dbReference>
<dbReference type="RefSeq" id="WP_134844646.1">
    <property type="nucleotide sequence ID" value="NZ_SGVY01000083.1"/>
</dbReference>
<evidence type="ECO:0000256" key="3">
    <source>
        <dbReference type="PROSITE-ProRule" id="PRU00023"/>
    </source>
</evidence>
<dbReference type="OrthoDB" id="407974at2"/>
<dbReference type="PANTHER" id="PTHR24171">
    <property type="entry name" value="ANKYRIN REPEAT DOMAIN-CONTAINING PROTEIN 39-RELATED"/>
    <property type="match status" value="1"/>
</dbReference>
<dbReference type="EMBL" id="SGVY01000083">
    <property type="protein sequence ID" value="TFH70192.1"/>
    <property type="molecule type" value="Genomic_DNA"/>
</dbReference>
<keyword evidence="5" id="KW-1185">Reference proteome</keyword>
<organism evidence="4 5">
    <name type="scientific">Segatella hominis</name>
    <dbReference type="NCBI Taxonomy" id="2518605"/>
    <lineage>
        <taxon>Bacteria</taxon>
        <taxon>Pseudomonadati</taxon>
        <taxon>Bacteroidota</taxon>
        <taxon>Bacteroidia</taxon>
        <taxon>Bacteroidales</taxon>
        <taxon>Prevotellaceae</taxon>
        <taxon>Segatella</taxon>
    </lineage>
</organism>
<dbReference type="GeneID" id="302996859"/>
<keyword evidence="1" id="KW-0677">Repeat</keyword>
<dbReference type="InterPro" id="IPR036770">
    <property type="entry name" value="Ankyrin_rpt-contain_sf"/>
</dbReference>
<accession>A0A4Y8UP30</accession>
<dbReference type="SUPFAM" id="SSF48403">
    <property type="entry name" value="Ankyrin repeat"/>
    <property type="match status" value="1"/>
</dbReference>
<dbReference type="SMART" id="SM00248">
    <property type="entry name" value="ANK"/>
    <property type="match status" value="3"/>
</dbReference>
<dbReference type="PROSITE" id="PS50088">
    <property type="entry name" value="ANK_REPEAT"/>
    <property type="match status" value="2"/>
</dbReference>
<evidence type="ECO:0000256" key="2">
    <source>
        <dbReference type="ARBA" id="ARBA00023043"/>
    </source>
</evidence>
<name>A0A4Y8UP30_9BACT</name>